<reference evidence="2 3" key="1">
    <citation type="journal article" date="2015" name="Proc. Natl. Acad. Sci. U.S.A.">
        <title>The resurrection genome of Boea hygrometrica: A blueprint for survival of dehydration.</title>
        <authorList>
            <person name="Xiao L."/>
            <person name="Yang G."/>
            <person name="Zhang L."/>
            <person name="Yang X."/>
            <person name="Zhao S."/>
            <person name="Ji Z."/>
            <person name="Zhou Q."/>
            <person name="Hu M."/>
            <person name="Wang Y."/>
            <person name="Chen M."/>
            <person name="Xu Y."/>
            <person name="Jin H."/>
            <person name="Xiao X."/>
            <person name="Hu G."/>
            <person name="Bao F."/>
            <person name="Hu Y."/>
            <person name="Wan P."/>
            <person name="Li L."/>
            <person name="Deng X."/>
            <person name="Kuang T."/>
            <person name="Xiang C."/>
            <person name="Zhu J.K."/>
            <person name="Oliver M.J."/>
            <person name="He Y."/>
        </authorList>
    </citation>
    <scope>NUCLEOTIDE SEQUENCE [LARGE SCALE GENOMIC DNA]</scope>
    <source>
        <strain evidence="3">cv. XS01</strain>
    </source>
</reference>
<dbReference type="Proteomes" id="UP000250235">
    <property type="component" value="Unassembled WGS sequence"/>
</dbReference>
<name>A0A2Z7D0X7_9LAMI</name>
<sequence>MGSCIPYMADYDKWIHFRTATRLKNVSSFEDLVQIEDKLLFLAETEEIKELLQRRSLLSYEFHELEVQKFFNKNLANFKNNVPSAHRDFLRLRFLHKALRDITSKHRAERTLAVQKFFNENLANFKNNVPSTHRDFLRLRFLHKALRDITSKHRAERTLAVLQLTVPEVSIIRVAPVHLPLLALEFSSLANQAKAAARTMIPQIVQQINELTEMTSHEHWAQENEPPVQQQAHQAQRQNQLATTDGPKTLEQQPLVEKYQSQTHSSFGSSWELSVHTMRTTRIVVGPNPSSAANNSTDHQGKHSSEMPLVVYTTQLNPFDSKVLEQPISSAAPKSLAPPTLQFMDTTTKALTSLTDCVSSLELTYACMKFDTDITRHHTTLLRDKLTSDMDGLEIKIDVLENTMSSKLADSQQSFAVLETTMVRNYADIHQQLVEELALVKSQLAEMIDCIKELSDAKKGQGGSSGKKSEVPTRRSGGEGPSGEKSSIHGRGPSPRGGRGPSP</sequence>
<dbReference type="AlphaFoldDB" id="A0A2Z7D0X7"/>
<dbReference type="EMBL" id="KQ991110">
    <property type="protein sequence ID" value="KZV52317.1"/>
    <property type="molecule type" value="Genomic_DNA"/>
</dbReference>
<evidence type="ECO:0000313" key="2">
    <source>
        <dbReference type="EMBL" id="KZV52317.1"/>
    </source>
</evidence>
<feature type="compositionally biased region" description="Low complexity" evidence="1">
    <location>
        <begin position="229"/>
        <end position="242"/>
    </location>
</feature>
<feature type="compositionally biased region" description="Basic and acidic residues" evidence="1">
    <location>
        <begin position="467"/>
        <end position="477"/>
    </location>
</feature>
<protein>
    <submittedName>
        <fullName evidence="2">Uncharacterized protein</fullName>
    </submittedName>
</protein>
<accession>A0A2Z7D0X7</accession>
<proteinExistence type="predicted"/>
<keyword evidence="3" id="KW-1185">Reference proteome</keyword>
<evidence type="ECO:0000313" key="3">
    <source>
        <dbReference type="Proteomes" id="UP000250235"/>
    </source>
</evidence>
<feature type="region of interest" description="Disordered" evidence="1">
    <location>
        <begin position="455"/>
        <end position="503"/>
    </location>
</feature>
<feature type="region of interest" description="Disordered" evidence="1">
    <location>
        <begin position="216"/>
        <end position="247"/>
    </location>
</feature>
<gene>
    <name evidence="2" type="ORF">F511_39158</name>
</gene>
<evidence type="ECO:0000256" key="1">
    <source>
        <dbReference type="SAM" id="MobiDB-lite"/>
    </source>
</evidence>
<organism evidence="2 3">
    <name type="scientific">Dorcoceras hygrometricum</name>
    <dbReference type="NCBI Taxonomy" id="472368"/>
    <lineage>
        <taxon>Eukaryota</taxon>
        <taxon>Viridiplantae</taxon>
        <taxon>Streptophyta</taxon>
        <taxon>Embryophyta</taxon>
        <taxon>Tracheophyta</taxon>
        <taxon>Spermatophyta</taxon>
        <taxon>Magnoliopsida</taxon>
        <taxon>eudicotyledons</taxon>
        <taxon>Gunneridae</taxon>
        <taxon>Pentapetalae</taxon>
        <taxon>asterids</taxon>
        <taxon>lamiids</taxon>
        <taxon>Lamiales</taxon>
        <taxon>Gesneriaceae</taxon>
        <taxon>Didymocarpoideae</taxon>
        <taxon>Trichosporeae</taxon>
        <taxon>Loxocarpinae</taxon>
        <taxon>Dorcoceras</taxon>
    </lineage>
</organism>